<dbReference type="Gene3D" id="1.10.3630.10">
    <property type="entry name" value="yeast vps74-n-term truncation variant domain like"/>
    <property type="match status" value="1"/>
</dbReference>
<evidence type="ECO:0000313" key="5">
    <source>
        <dbReference type="EMBL" id="GAA1202062.1"/>
    </source>
</evidence>
<dbReference type="RefSeq" id="WP_344285532.1">
    <property type="nucleotide sequence ID" value="NZ_BAAAKV010000131.1"/>
</dbReference>
<proteinExistence type="predicted"/>
<dbReference type="Proteomes" id="UP001501371">
    <property type="component" value="Unassembled WGS sequence"/>
</dbReference>
<sequence length="210" mass="22685">MTTPRDLMFVALDAATGNADDMETGRPLEWGDVSLALAGAELIDLLGLEAVRLDDDRLVPGMRPALADHLLDEAASSLVRQTPYESVDDWLWRRGRGLATAYPTALEAEGQLTRRRSRLPLRTGRTVPADSAAHRRAADRWAAHDPVLTALAAAAGIDDPHATAPPDVADDAVATVLAAVNDAVRELEAVRQRRAIERAAFDNIWRGDGQ</sequence>
<keyword evidence="2" id="KW-0333">Golgi apparatus</keyword>
<keyword evidence="4" id="KW-0472">Membrane</keyword>
<gene>
    <name evidence="5" type="ORF">GCM10009654_67900</name>
</gene>
<keyword evidence="3" id="KW-0446">Lipid-binding</keyword>
<comment type="subcellular location">
    <subcellularLocation>
        <location evidence="1">Golgi apparatus membrane</location>
        <topology evidence="1">Peripheral membrane protein</topology>
        <orientation evidence="1">Cytoplasmic side</orientation>
    </subcellularLocation>
</comment>
<keyword evidence="6" id="KW-1185">Reference proteome</keyword>
<name>A0ABN1VD10_9ACTN</name>
<evidence type="ECO:0000313" key="6">
    <source>
        <dbReference type="Proteomes" id="UP001501371"/>
    </source>
</evidence>
<dbReference type="InterPro" id="IPR008628">
    <property type="entry name" value="GPP34-like"/>
</dbReference>
<evidence type="ECO:0000256" key="2">
    <source>
        <dbReference type="ARBA" id="ARBA00023034"/>
    </source>
</evidence>
<reference evidence="5 6" key="1">
    <citation type="journal article" date="2019" name="Int. J. Syst. Evol. Microbiol.">
        <title>The Global Catalogue of Microorganisms (GCM) 10K type strain sequencing project: providing services to taxonomists for standard genome sequencing and annotation.</title>
        <authorList>
            <consortium name="The Broad Institute Genomics Platform"/>
            <consortium name="The Broad Institute Genome Sequencing Center for Infectious Disease"/>
            <person name="Wu L."/>
            <person name="Ma J."/>
        </authorList>
    </citation>
    <scope>NUCLEOTIDE SEQUENCE [LARGE SCALE GENOMIC DNA]</scope>
    <source>
        <strain evidence="5 6">JCM 12696</strain>
    </source>
</reference>
<evidence type="ECO:0000256" key="3">
    <source>
        <dbReference type="ARBA" id="ARBA00023121"/>
    </source>
</evidence>
<dbReference type="EMBL" id="BAAAKV010000131">
    <property type="protein sequence ID" value="GAA1202062.1"/>
    <property type="molecule type" value="Genomic_DNA"/>
</dbReference>
<protein>
    <submittedName>
        <fullName evidence="5">GPP34 family phosphoprotein</fullName>
    </submittedName>
</protein>
<comment type="caution">
    <text evidence="5">The sequence shown here is derived from an EMBL/GenBank/DDBJ whole genome shotgun (WGS) entry which is preliminary data.</text>
</comment>
<dbReference type="Pfam" id="PF05719">
    <property type="entry name" value="GPP34"/>
    <property type="match status" value="1"/>
</dbReference>
<accession>A0ABN1VD10</accession>
<organism evidence="5 6">
    <name type="scientific">Streptomyces hebeiensis</name>
    <dbReference type="NCBI Taxonomy" id="229486"/>
    <lineage>
        <taxon>Bacteria</taxon>
        <taxon>Bacillati</taxon>
        <taxon>Actinomycetota</taxon>
        <taxon>Actinomycetes</taxon>
        <taxon>Kitasatosporales</taxon>
        <taxon>Streptomycetaceae</taxon>
        <taxon>Streptomyces</taxon>
    </lineage>
</organism>
<evidence type="ECO:0000256" key="4">
    <source>
        <dbReference type="ARBA" id="ARBA00023136"/>
    </source>
</evidence>
<dbReference type="InterPro" id="IPR038261">
    <property type="entry name" value="GPP34-like_sf"/>
</dbReference>
<evidence type="ECO:0000256" key="1">
    <source>
        <dbReference type="ARBA" id="ARBA00004255"/>
    </source>
</evidence>